<evidence type="ECO:0000313" key="1">
    <source>
        <dbReference type="EMBL" id="QDK70102.1"/>
    </source>
</evidence>
<protein>
    <submittedName>
        <fullName evidence="1">Uncharacterized protein</fullName>
    </submittedName>
</protein>
<proteinExistence type="predicted"/>
<dbReference type="EMBL" id="CP041356">
    <property type="protein sequence ID" value="QDK70102.1"/>
    <property type="molecule type" value="Genomic_DNA"/>
</dbReference>
<sequence>MDAENYQSDFVKVASFQINKITMSICQHTDRNLGDTARAFLSVALATRENGQMFKRNIFKTQKLKQ</sequence>
<keyword evidence="2" id="KW-1185">Reference proteome</keyword>
<evidence type="ECO:0000313" key="2">
    <source>
        <dbReference type="Proteomes" id="UP000315128"/>
    </source>
</evidence>
<dbReference type="KEGG" id="lack:FLP15_01560"/>
<gene>
    <name evidence="1" type="ORF">FLP15_01560</name>
</gene>
<reference evidence="1 2" key="1">
    <citation type="submission" date="2019-07" db="EMBL/GenBank/DDBJ databases">
        <title>Genome sequencing of KACC 19320.</title>
        <authorList>
            <person name="Heo J."/>
            <person name="Kim S.-J."/>
            <person name="Kim J.-S."/>
            <person name="Hong S.-B."/>
            <person name="Kwon S.-W."/>
        </authorList>
    </citation>
    <scope>NUCLEOTIDE SEQUENCE [LARGE SCALE GENOMIC DNA]</scope>
    <source>
        <strain evidence="1 2">KACC 19320</strain>
    </source>
</reference>
<name>A0A514Z678_9LACT</name>
<dbReference type="Proteomes" id="UP000315128">
    <property type="component" value="Chromosome"/>
</dbReference>
<organism evidence="1 2">
    <name type="scientific">Lactococcus protaetiae</name>
    <dbReference type="NCBI Taxonomy" id="2592653"/>
    <lineage>
        <taxon>Bacteria</taxon>
        <taxon>Bacillati</taxon>
        <taxon>Bacillota</taxon>
        <taxon>Bacilli</taxon>
        <taxon>Lactobacillales</taxon>
        <taxon>Streptococcaceae</taxon>
        <taxon>Lactococcus</taxon>
    </lineage>
</organism>
<dbReference type="AlphaFoldDB" id="A0A514Z678"/>
<accession>A0A514Z678</accession>